<dbReference type="RefSeq" id="WP_002694357.1">
    <property type="nucleotide sequence ID" value="NZ_AAWS01000004.1"/>
</dbReference>
<feature type="chain" id="PRO_5002641557" evidence="2">
    <location>
        <begin position="23"/>
        <end position="241"/>
    </location>
</feature>
<accession>A1ZF97</accession>
<keyword evidence="4" id="KW-1185">Reference proteome</keyword>
<keyword evidence="2" id="KW-0732">Signal</keyword>
<feature type="signal peptide" evidence="2">
    <location>
        <begin position="1"/>
        <end position="22"/>
    </location>
</feature>
<comment type="caution">
    <text evidence="3">The sequence shown here is derived from an EMBL/GenBank/DDBJ whole genome shotgun (WGS) entry which is preliminary data.</text>
</comment>
<protein>
    <submittedName>
        <fullName evidence="3">Uncharacterized protein</fullName>
    </submittedName>
</protein>
<feature type="transmembrane region" description="Helical" evidence="1">
    <location>
        <begin position="124"/>
        <end position="145"/>
    </location>
</feature>
<evidence type="ECO:0000256" key="2">
    <source>
        <dbReference type="SAM" id="SignalP"/>
    </source>
</evidence>
<reference evidence="3 4" key="1">
    <citation type="submission" date="2007-01" db="EMBL/GenBank/DDBJ databases">
        <authorList>
            <person name="Haygood M."/>
            <person name="Podell S."/>
            <person name="Anderson C."/>
            <person name="Hopkinson B."/>
            <person name="Roe K."/>
            <person name="Barbeau K."/>
            <person name="Gaasterland T."/>
            <person name="Ferriera S."/>
            <person name="Johnson J."/>
            <person name="Kravitz S."/>
            <person name="Beeson K."/>
            <person name="Sutton G."/>
            <person name="Rogers Y.-H."/>
            <person name="Friedman R."/>
            <person name="Frazier M."/>
            <person name="Venter J.C."/>
        </authorList>
    </citation>
    <scope>NUCLEOTIDE SEQUENCE [LARGE SCALE GENOMIC DNA]</scope>
    <source>
        <strain evidence="3 4">ATCC 23134</strain>
    </source>
</reference>
<keyword evidence="1" id="KW-0812">Transmembrane</keyword>
<keyword evidence="1" id="KW-1133">Transmembrane helix</keyword>
<evidence type="ECO:0000256" key="1">
    <source>
        <dbReference type="SAM" id="Phobius"/>
    </source>
</evidence>
<feature type="transmembrane region" description="Helical" evidence="1">
    <location>
        <begin position="192"/>
        <end position="209"/>
    </location>
</feature>
<name>A1ZF97_MICM2</name>
<evidence type="ECO:0000313" key="3">
    <source>
        <dbReference type="EMBL" id="EAY31199.1"/>
    </source>
</evidence>
<dbReference type="AlphaFoldDB" id="A1ZF97"/>
<gene>
    <name evidence="3" type="ORF">M23134_07611</name>
</gene>
<keyword evidence="1" id="KW-0472">Membrane</keyword>
<sequence length="241" mass="27997">MGRIYPLLLGLSLLLGMSSLYGQSNTPTKNKPNEEGAAQVWNRSTTIDKVDSTIQVKRARVTQAHKNPLKRKLNKQQRKKKYVAKAPRSKKLFKKRSRKFRPLGKRLRSGKAYEWPPWLIDLNIFTTLLFIGIFFGLVALTYLLLRPDVLISLYQMLLLASAFAGMLFWYVILGTEQGFDIAIWKIFFKHGWLSFPLIFGIYFGFRLLFNAPMMIPFLQLLLIGFLIGLVFLLLYFIIDYY</sequence>
<proteinExistence type="predicted"/>
<organism evidence="3 4">
    <name type="scientific">Microscilla marina ATCC 23134</name>
    <dbReference type="NCBI Taxonomy" id="313606"/>
    <lineage>
        <taxon>Bacteria</taxon>
        <taxon>Pseudomonadati</taxon>
        <taxon>Bacteroidota</taxon>
        <taxon>Cytophagia</taxon>
        <taxon>Cytophagales</taxon>
        <taxon>Microscillaceae</taxon>
        <taxon>Microscilla</taxon>
    </lineage>
</organism>
<evidence type="ECO:0000313" key="4">
    <source>
        <dbReference type="Proteomes" id="UP000004095"/>
    </source>
</evidence>
<feature type="transmembrane region" description="Helical" evidence="1">
    <location>
        <begin position="152"/>
        <end position="172"/>
    </location>
</feature>
<dbReference type="EMBL" id="AAWS01000004">
    <property type="protein sequence ID" value="EAY31199.1"/>
    <property type="molecule type" value="Genomic_DNA"/>
</dbReference>
<dbReference type="Proteomes" id="UP000004095">
    <property type="component" value="Unassembled WGS sequence"/>
</dbReference>
<feature type="transmembrane region" description="Helical" evidence="1">
    <location>
        <begin position="216"/>
        <end position="238"/>
    </location>
</feature>